<protein>
    <submittedName>
        <fullName evidence="3">GD_AH_C domain-containing protein</fullName>
    </submittedName>
</protein>
<dbReference type="EMBL" id="UZAK01034959">
    <property type="protein sequence ID" value="VDP47916.1"/>
    <property type="molecule type" value="Genomic_DNA"/>
</dbReference>
<evidence type="ECO:0000313" key="1">
    <source>
        <dbReference type="EMBL" id="VDP47916.1"/>
    </source>
</evidence>
<evidence type="ECO:0000313" key="2">
    <source>
        <dbReference type="Proteomes" id="UP000279833"/>
    </source>
</evidence>
<accession>A0A183KB36</accession>
<organism evidence="3">
    <name type="scientific">Schistosoma curassoni</name>
    <dbReference type="NCBI Taxonomy" id="6186"/>
    <lineage>
        <taxon>Eukaryota</taxon>
        <taxon>Metazoa</taxon>
        <taxon>Spiralia</taxon>
        <taxon>Lophotrochozoa</taxon>
        <taxon>Platyhelminthes</taxon>
        <taxon>Trematoda</taxon>
        <taxon>Digenea</taxon>
        <taxon>Strigeidida</taxon>
        <taxon>Schistosomatoidea</taxon>
        <taxon>Schistosomatidae</taxon>
        <taxon>Schistosoma</taxon>
    </lineage>
</organism>
<reference evidence="1 2" key="2">
    <citation type="submission" date="2018-11" db="EMBL/GenBank/DDBJ databases">
        <authorList>
            <consortium name="Pathogen Informatics"/>
        </authorList>
    </citation>
    <scope>NUCLEOTIDE SEQUENCE [LARGE SCALE GENOMIC DNA]</scope>
    <source>
        <strain evidence="1">Dakar</strain>
        <strain evidence="2">Dakar, Senegal</strain>
    </source>
</reference>
<dbReference type="Proteomes" id="UP000279833">
    <property type="component" value="Unassembled WGS sequence"/>
</dbReference>
<sequence length="93" mass="10306">MVGTDNTGYEDTMGRHGLEERNENGERFANLPIDVGPPTIEEISMAIRQIKIGKAAGPDNIPAEALKADVVANSRIHHILFNKIWDEKQVPKD</sequence>
<evidence type="ECO:0000313" key="3">
    <source>
        <dbReference type="WBParaSite" id="SCUD_0001222701-mRNA-1"/>
    </source>
</evidence>
<reference evidence="3" key="1">
    <citation type="submission" date="2016-06" db="UniProtKB">
        <authorList>
            <consortium name="WormBaseParasite"/>
        </authorList>
    </citation>
    <scope>IDENTIFICATION</scope>
</reference>
<gene>
    <name evidence="1" type="ORF">SCUD_LOCUS12224</name>
</gene>
<dbReference type="WBParaSite" id="SCUD_0001222701-mRNA-1">
    <property type="protein sequence ID" value="SCUD_0001222701-mRNA-1"/>
    <property type="gene ID" value="SCUD_0001222701"/>
</dbReference>
<name>A0A183KB36_9TREM</name>
<keyword evidence="2" id="KW-1185">Reference proteome</keyword>
<dbReference type="AlphaFoldDB" id="A0A183KB36"/>
<proteinExistence type="predicted"/>